<evidence type="ECO:0000256" key="6">
    <source>
        <dbReference type="RuleBase" id="RU362057"/>
    </source>
</evidence>
<dbReference type="Pfam" id="PF00201">
    <property type="entry name" value="UDPGT"/>
    <property type="match status" value="1"/>
</dbReference>
<evidence type="ECO:0000256" key="3">
    <source>
        <dbReference type="ARBA" id="ARBA00022679"/>
    </source>
</evidence>
<dbReference type="STRING" id="542762.A0A4S4E5G7"/>
<reference evidence="7 8" key="1">
    <citation type="journal article" date="2018" name="Proc. Natl. Acad. Sci. U.S.A.">
        <title>Draft genome sequence of Camellia sinensis var. sinensis provides insights into the evolution of the tea genome and tea quality.</title>
        <authorList>
            <person name="Wei C."/>
            <person name="Yang H."/>
            <person name="Wang S."/>
            <person name="Zhao J."/>
            <person name="Liu C."/>
            <person name="Gao L."/>
            <person name="Xia E."/>
            <person name="Lu Y."/>
            <person name="Tai Y."/>
            <person name="She G."/>
            <person name="Sun J."/>
            <person name="Cao H."/>
            <person name="Tong W."/>
            <person name="Gao Q."/>
            <person name="Li Y."/>
            <person name="Deng W."/>
            <person name="Jiang X."/>
            <person name="Wang W."/>
            <person name="Chen Q."/>
            <person name="Zhang S."/>
            <person name="Li H."/>
            <person name="Wu J."/>
            <person name="Wang P."/>
            <person name="Li P."/>
            <person name="Shi C."/>
            <person name="Zheng F."/>
            <person name="Jian J."/>
            <person name="Huang B."/>
            <person name="Shan D."/>
            <person name="Shi M."/>
            <person name="Fang C."/>
            <person name="Yue Y."/>
            <person name="Li F."/>
            <person name="Li D."/>
            <person name="Wei S."/>
            <person name="Han B."/>
            <person name="Jiang C."/>
            <person name="Yin Y."/>
            <person name="Xia T."/>
            <person name="Zhang Z."/>
            <person name="Bennetzen J.L."/>
            <person name="Zhao S."/>
            <person name="Wan X."/>
        </authorList>
    </citation>
    <scope>NUCLEOTIDE SEQUENCE [LARGE SCALE GENOMIC DNA]</scope>
    <source>
        <strain evidence="8">cv. Shuchazao</strain>
        <tissue evidence="7">Leaf</tissue>
    </source>
</reference>
<evidence type="ECO:0000256" key="2">
    <source>
        <dbReference type="ARBA" id="ARBA00022676"/>
    </source>
</evidence>
<protein>
    <recommendedName>
        <fullName evidence="6">Glycosyltransferase</fullName>
        <ecNumber evidence="6">2.4.1.-</ecNumber>
    </recommendedName>
</protein>
<keyword evidence="3 5" id="KW-0808">Transferase</keyword>
<evidence type="ECO:0000313" key="8">
    <source>
        <dbReference type="Proteomes" id="UP000306102"/>
    </source>
</evidence>
<dbReference type="GO" id="GO:0009813">
    <property type="term" value="P:flavonoid biosynthetic process"/>
    <property type="evidence" value="ECO:0007669"/>
    <property type="project" value="UniProtKB-KW"/>
</dbReference>
<gene>
    <name evidence="7" type="ORF">TEA_011255</name>
</gene>
<evidence type="ECO:0000313" key="7">
    <source>
        <dbReference type="EMBL" id="THG11229.1"/>
    </source>
</evidence>
<dbReference type="FunFam" id="3.40.50.2000:FF:000047">
    <property type="entry name" value="Glycosyltransferase"/>
    <property type="match status" value="1"/>
</dbReference>
<evidence type="ECO:0000256" key="1">
    <source>
        <dbReference type="ARBA" id="ARBA00009995"/>
    </source>
</evidence>
<keyword evidence="4" id="KW-0284">Flavonoid biosynthesis</keyword>
<evidence type="ECO:0000256" key="5">
    <source>
        <dbReference type="RuleBase" id="RU003718"/>
    </source>
</evidence>
<evidence type="ECO:0000256" key="4">
    <source>
        <dbReference type="ARBA" id="ARBA00023241"/>
    </source>
</evidence>
<dbReference type="InterPro" id="IPR035595">
    <property type="entry name" value="UDP_glycos_trans_CS"/>
</dbReference>
<dbReference type="SUPFAM" id="SSF53756">
    <property type="entry name" value="UDP-Glycosyltransferase/glycogen phosphorylase"/>
    <property type="match status" value="1"/>
</dbReference>
<dbReference type="EMBL" id="SDRB02007380">
    <property type="protein sequence ID" value="THG11229.1"/>
    <property type="molecule type" value="Genomic_DNA"/>
</dbReference>
<dbReference type="Gene3D" id="3.40.50.2000">
    <property type="entry name" value="Glycogen Phosphorylase B"/>
    <property type="match status" value="2"/>
</dbReference>
<organism evidence="7 8">
    <name type="scientific">Camellia sinensis var. sinensis</name>
    <name type="common">China tea</name>
    <dbReference type="NCBI Taxonomy" id="542762"/>
    <lineage>
        <taxon>Eukaryota</taxon>
        <taxon>Viridiplantae</taxon>
        <taxon>Streptophyta</taxon>
        <taxon>Embryophyta</taxon>
        <taxon>Tracheophyta</taxon>
        <taxon>Spermatophyta</taxon>
        <taxon>Magnoliopsida</taxon>
        <taxon>eudicotyledons</taxon>
        <taxon>Gunneridae</taxon>
        <taxon>Pentapetalae</taxon>
        <taxon>asterids</taxon>
        <taxon>Ericales</taxon>
        <taxon>Theaceae</taxon>
        <taxon>Camellia</taxon>
    </lineage>
</organism>
<name>A0A4S4E5G7_CAMSN</name>
<dbReference type="EC" id="2.4.1.-" evidence="6"/>
<sequence>MGQLNVFFFPIMAHGHMIPTLDIAKLFAAHSGVKSTIITTPLNAHLFTKSIERAKHASIDINIITIKFPTAEAGLPEGCESVDQLTSDDMIPKFFKATTMLQAPLELVLQEHRPDCLVADMFFPWATDSAAKYGIPRLVFHGISFFALCASESLRLYKPQTTVSSDDEPFVVPNLPHQIKLRRTQLPEHSRQETESDFGKLVEKVKESEVKSYGVIVNSFYELEPDYADHYRNVLGRRAWHIGPVSLCNREIEDKAQRGKEASIDEHDCLKWLNSKKPNSVIYICFGSVANFPASQLYEIAMGLESSGQQFIWVVRKSKNEAYENEEKWLPEGFEERMRDRGLIIRGWAPQVLILEHESVGGFVTHCGWNSTFEGISAGLPMVTWPVFAEQFFNEKLVTDILRIGVGVGSLKWKSRTASGGIEREAIAKAVKWVMVGEEAEEMRSRARELKDLAKKAIEEGGSSHSDLNSLIQELSSYRA</sequence>
<dbReference type="GO" id="GO:0035251">
    <property type="term" value="F:UDP-glucosyltransferase activity"/>
    <property type="evidence" value="ECO:0007669"/>
    <property type="project" value="TreeGrafter"/>
</dbReference>
<keyword evidence="8" id="KW-1185">Reference proteome</keyword>
<keyword evidence="2 5" id="KW-0328">Glycosyltransferase</keyword>
<proteinExistence type="inferred from homology"/>
<dbReference type="FunFam" id="3.40.50.2000:FF:000071">
    <property type="entry name" value="Glycosyltransferase"/>
    <property type="match status" value="1"/>
</dbReference>
<dbReference type="PROSITE" id="PS00375">
    <property type="entry name" value="UDPGT"/>
    <property type="match status" value="1"/>
</dbReference>
<comment type="caution">
    <text evidence="7">The sequence shown here is derived from an EMBL/GenBank/DDBJ whole genome shotgun (WGS) entry which is preliminary data.</text>
</comment>
<dbReference type="PANTHER" id="PTHR48047:SF45">
    <property type="entry name" value="SCOPOLETIN GLUCOSYLTRANSFERASE-LIKE"/>
    <property type="match status" value="1"/>
</dbReference>
<dbReference type="AlphaFoldDB" id="A0A4S4E5G7"/>
<dbReference type="CDD" id="cd03784">
    <property type="entry name" value="GT1_Gtf-like"/>
    <property type="match status" value="1"/>
</dbReference>
<comment type="similarity">
    <text evidence="1 5">Belongs to the UDP-glycosyltransferase family.</text>
</comment>
<dbReference type="PANTHER" id="PTHR48047">
    <property type="entry name" value="GLYCOSYLTRANSFERASE"/>
    <property type="match status" value="1"/>
</dbReference>
<accession>A0A4S4E5G7</accession>
<dbReference type="Proteomes" id="UP000306102">
    <property type="component" value="Unassembled WGS sequence"/>
</dbReference>
<dbReference type="InterPro" id="IPR002213">
    <property type="entry name" value="UDP_glucos_trans"/>
</dbReference>